<keyword evidence="3" id="KW-1185">Reference proteome</keyword>
<reference evidence="3" key="1">
    <citation type="journal article" date="2017" name="Genome Biol.">
        <title>Comparative genomics reveals high biological diversity and specific adaptations in the industrially and medically important fungal genus Aspergillus.</title>
        <authorList>
            <person name="de Vries R.P."/>
            <person name="Riley R."/>
            <person name="Wiebenga A."/>
            <person name="Aguilar-Osorio G."/>
            <person name="Amillis S."/>
            <person name="Uchima C.A."/>
            <person name="Anderluh G."/>
            <person name="Asadollahi M."/>
            <person name="Askin M."/>
            <person name="Barry K."/>
            <person name="Battaglia E."/>
            <person name="Bayram O."/>
            <person name="Benocci T."/>
            <person name="Braus-Stromeyer S.A."/>
            <person name="Caldana C."/>
            <person name="Canovas D."/>
            <person name="Cerqueira G.C."/>
            <person name="Chen F."/>
            <person name="Chen W."/>
            <person name="Choi C."/>
            <person name="Clum A."/>
            <person name="Dos Santos R.A."/>
            <person name="Damasio A.R."/>
            <person name="Diallinas G."/>
            <person name="Emri T."/>
            <person name="Fekete E."/>
            <person name="Flipphi M."/>
            <person name="Freyberg S."/>
            <person name="Gallo A."/>
            <person name="Gournas C."/>
            <person name="Habgood R."/>
            <person name="Hainaut M."/>
            <person name="Harispe M.L."/>
            <person name="Henrissat B."/>
            <person name="Hilden K.S."/>
            <person name="Hope R."/>
            <person name="Hossain A."/>
            <person name="Karabika E."/>
            <person name="Karaffa L."/>
            <person name="Karanyi Z."/>
            <person name="Krasevec N."/>
            <person name="Kuo A."/>
            <person name="Kusch H."/>
            <person name="LaButti K."/>
            <person name="Lagendijk E.L."/>
            <person name="Lapidus A."/>
            <person name="Levasseur A."/>
            <person name="Lindquist E."/>
            <person name="Lipzen A."/>
            <person name="Logrieco A.F."/>
            <person name="MacCabe A."/>
            <person name="Maekelae M.R."/>
            <person name="Malavazi I."/>
            <person name="Melin P."/>
            <person name="Meyer V."/>
            <person name="Mielnichuk N."/>
            <person name="Miskei M."/>
            <person name="Molnar A.P."/>
            <person name="Mule G."/>
            <person name="Ngan C.Y."/>
            <person name="Orejas M."/>
            <person name="Orosz E."/>
            <person name="Ouedraogo J.P."/>
            <person name="Overkamp K.M."/>
            <person name="Park H.-S."/>
            <person name="Perrone G."/>
            <person name="Piumi F."/>
            <person name="Punt P.J."/>
            <person name="Ram A.F."/>
            <person name="Ramon A."/>
            <person name="Rauscher S."/>
            <person name="Record E."/>
            <person name="Riano-Pachon D.M."/>
            <person name="Robert V."/>
            <person name="Roehrig J."/>
            <person name="Ruller R."/>
            <person name="Salamov A."/>
            <person name="Salih N.S."/>
            <person name="Samson R.A."/>
            <person name="Sandor E."/>
            <person name="Sanguinetti M."/>
            <person name="Schuetze T."/>
            <person name="Sepcic K."/>
            <person name="Shelest E."/>
            <person name="Sherlock G."/>
            <person name="Sophianopoulou V."/>
            <person name="Squina F.M."/>
            <person name="Sun H."/>
            <person name="Susca A."/>
            <person name="Todd R.B."/>
            <person name="Tsang A."/>
            <person name="Unkles S.E."/>
            <person name="van de Wiele N."/>
            <person name="van Rossen-Uffink D."/>
            <person name="Oliveira J.V."/>
            <person name="Vesth T.C."/>
            <person name="Visser J."/>
            <person name="Yu J.-H."/>
            <person name="Zhou M."/>
            <person name="Andersen M.R."/>
            <person name="Archer D.B."/>
            <person name="Baker S.E."/>
            <person name="Benoit I."/>
            <person name="Brakhage A.A."/>
            <person name="Braus G.H."/>
            <person name="Fischer R."/>
            <person name="Frisvad J.C."/>
            <person name="Goldman G.H."/>
            <person name="Houbraken J."/>
            <person name="Oakley B."/>
            <person name="Pocsi I."/>
            <person name="Scazzocchio C."/>
            <person name="Seiboth B."/>
            <person name="vanKuyk P.A."/>
            <person name="Wortman J."/>
            <person name="Dyer P.S."/>
            <person name="Grigoriev I.V."/>
        </authorList>
    </citation>
    <scope>NUCLEOTIDE SEQUENCE [LARGE SCALE GENOMIC DNA]</scope>
    <source>
        <strain evidence="3">DTO 134E9</strain>
    </source>
</reference>
<dbReference type="VEuPathDB" id="FungiDB:ASPWEDRAFT_442668"/>
<dbReference type="GeneID" id="63752070"/>
<accession>A0A1L9RQS3</accession>
<gene>
    <name evidence="2" type="ORF">ASPWEDRAFT_442668</name>
</gene>
<evidence type="ECO:0000313" key="3">
    <source>
        <dbReference type="Proteomes" id="UP000184383"/>
    </source>
</evidence>
<evidence type="ECO:0000313" key="2">
    <source>
        <dbReference type="EMBL" id="OJJ37178.1"/>
    </source>
</evidence>
<proteinExistence type="predicted"/>
<protein>
    <submittedName>
        <fullName evidence="2">Uncharacterized protein</fullName>
    </submittedName>
</protein>
<dbReference type="AlphaFoldDB" id="A0A1L9RQS3"/>
<dbReference type="Proteomes" id="UP000184383">
    <property type="component" value="Unassembled WGS sequence"/>
</dbReference>
<organism evidence="2 3">
    <name type="scientific">Aspergillus wentii DTO 134E9</name>
    <dbReference type="NCBI Taxonomy" id="1073089"/>
    <lineage>
        <taxon>Eukaryota</taxon>
        <taxon>Fungi</taxon>
        <taxon>Dikarya</taxon>
        <taxon>Ascomycota</taxon>
        <taxon>Pezizomycotina</taxon>
        <taxon>Eurotiomycetes</taxon>
        <taxon>Eurotiomycetidae</taxon>
        <taxon>Eurotiales</taxon>
        <taxon>Aspergillaceae</taxon>
        <taxon>Aspergillus</taxon>
        <taxon>Aspergillus subgen. Cremei</taxon>
    </lineage>
</organism>
<sequence>MNEAAGAVGWKKMGVEVNEMNDAYEDIKLIYTVMECTYWGDIMFILMLPRSTLYQLYTLKSSSWVVSNYTNQQNSNLHNSIATHRTTIYSTTAMFPPSFLPWLFPWPNTTTTPSPSSTSPSILNRQKRRQPMRNLKVEKRKYRALRSRVLSRNSSTPRSALARALQIYDPGLTFYHPPSLE</sequence>
<evidence type="ECO:0000256" key="1">
    <source>
        <dbReference type="SAM" id="MobiDB-lite"/>
    </source>
</evidence>
<dbReference type="RefSeq" id="XP_040690854.1">
    <property type="nucleotide sequence ID" value="XM_040836222.1"/>
</dbReference>
<name>A0A1L9RQS3_ASPWE</name>
<dbReference type="EMBL" id="KV878211">
    <property type="protein sequence ID" value="OJJ37178.1"/>
    <property type="molecule type" value="Genomic_DNA"/>
</dbReference>
<feature type="compositionally biased region" description="Low complexity" evidence="1">
    <location>
        <begin position="111"/>
        <end position="121"/>
    </location>
</feature>
<feature type="region of interest" description="Disordered" evidence="1">
    <location>
        <begin position="111"/>
        <end position="133"/>
    </location>
</feature>